<dbReference type="EMBL" id="JPEP01000002">
    <property type="protein sequence ID" value="KEY17901.1"/>
    <property type="molecule type" value="Genomic_DNA"/>
</dbReference>
<evidence type="ECO:0000313" key="2">
    <source>
        <dbReference type="EMBL" id="VEI00251.1"/>
    </source>
</evidence>
<evidence type="ECO:0000313" key="4">
    <source>
        <dbReference type="Proteomes" id="UP000270036"/>
    </source>
</evidence>
<dbReference type="EMBL" id="LR134441">
    <property type="protein sequence ID" value="VEI00251.1"/>
    <property type="molecule type" value="Genomic_DNA"/>
</dbReference>
<dbReference type="STRING" id="266748.HY04_05010"/>
<dbReference type="Proteomes" id="UP000270036">
    <property type="component" value="Chromosome"/>
</dbReference>
<gene>
    <name evidence="1" type="ORF">HY04_05010</name>
    <name evidence="2" type="ORF">NCTC13489_02022</name>
</gene>
<accession>A0A448NSN7</accession>
<keyword evidence="3" id="KW-1185">Reference proteome</keyword>
<dbReference type="Proteomes" id="UP000028349">
    <property type="component" value="Unassembled WGS sequence"/>
</dbReference>
<sequence length="85" mass="10065">MSLINSMKLSEFLKLNQEDFKLKVDENLAPPCITSDLSTIKLTFIQNNKQNSYIYYAPKYYYEKCPQISINKKMLKMYININDIL</sequence>
<proteinExistence type="predicted"/>
<dbReference type="AlphaFoldDB" id="A0A448NSN7"/>
<protein>
    <submittedName>
        <fullName evidence="2">Uncharacterized protein</fullName>
    </submittedName>
</protein>
<name>A0A448NSN7_9FLAO</name>
<organism evidence="2 4">
    <name type="scientific">Kaistella antarctica</name>
    <dbReference type="NCBI Taxonomy" id="266748"/>
    <lineage>
        <taxon>Bacteria</taxon>
        <taxon>Pseudomonadati</taxon>
        <taxon>Bacteroidota</taxon>
        <taxon>Flavobacteriia</taxon>
        <taxon>Flavobacteriales</taxon>
        <taxon>Weeksellaceae</taxon>
        <taxon>Chryseobacterium group</taxon>
        <taxon>Kaistella</taxon>
    </lineage>
</organism>
<reference evidence="1 3" key="1">
    <citation type="submission" date="2014-07" db="EMBL/GenBank/DDBJ databases">
        <authorList>
            <person name="Pisani N.G."/>
            <person name="Newman J.D."/>
        </authorList>
    </citation>
    <scope>NUCLEOTIDE SEQUENCE [LARGE SCALE GENOMIC DNA]</scope>
    <source>
        <strain evidence="1 3">LMG 24720</strain>
    </source>
</reference>
<evidence type="ECO:0000313" key="3">
    <source>
        <dbReference type="Proteomes" id="UP000028349"/>
    </source>
</evidence>
<dbReference type="RefSeq" id="WP_034717815.1">
    <property type="nucleotide sequence ID" value="NZ_FOIX01000001.1"/>
</dbReference>
<dbReference type="KEGG" id="cant:NCTC13489_02022"/>
<reference evidence="2 4" key="2">
    <citation type="submission" date="2018-12" db="EMBL/GenBank/DDBJ databases">
        <authorList>
            <consortium name="Pathogen Informatics"/>
        </authorList>
    </citation>
    <scope>NUCLEOTIDE SEQUENCE [LARGE SCALE GENOMIC DNA]</scope>
    <source>
        <strain evidence="2 4">NCTC13489</strain>
    </source>
</reference>
<evidence type="ECO:0000313" key="1">
    <source>
        <dbReference type="EMBL" id="KEY17901.1"/>
    </source>
</evidence>